<organism evidence="1 2">
    <name type="scientific">Nezara viridula</name>
    <name type="common">Southern green stink bug</name>
    <name type="synonym">Cimex viridulus</name>
    <dbReference type="NCBI Taxonomy" id="85310"/>
    <lineage>
        <taxon>Eukaryota</taxon>
        <taxon>Metazoa</taxon>
        <taxon>Ecdysozoa</taxon>
        <taxon>Arthropoda</taxon>
        <taxon>Hexapoda</taxon>
        <taxon>Insecta</taxon>
        <taxon>Pterygota</taxon>
        <taxon>Neoptera</taxon>
        <taxon>Paraneoptera</taxon>
        <taxon>Hemiptera</taxon>
        <taxon>Heteroptera</taxon>
        <taxon>Panheteroptera</taxon>
        <taxon>Pentatomomorpha</taxon>
        <taxon>Pentatomoidea</taxon>
        <taxon>Pentatomidae</taxon>
        <taxon>Pentatominae</taxon>
        <taxon>Nezara</taxon>
    </lineage>
</organism>
<name>A0A9P0EB50_NEZVI</name>
<reference evidence="1" key="1">
    <citation type="submission" date="2022-01" db="EMBL/GenBank/DDBJ databases">
        <authorList>
            <person name="King R."/>
        </authorList>
    </citation>
    <scope>NUCLEOTIDE SEQUENCE</scope>
</reference>
<accession>A0A9P0EB50</accession>
<dbReference type="Proteomes" id="UP001152798">
    <property type="component" value="Chromosome 1"/>
</dbReference>
<keyword evidence="2" id="KW-1185">Reference proteome</keyword>
<gene>
    <name evidence="1" type="ORF">NEZAVI_LOCUS2663</name>
</gene>
<protein>
    <submittedName>
        <fullName evidence="1">Uncharacterized protein</fullName>
    </submittedName>
</protein>
<evidence type="ECO:0000313" key="2">
    <source>
        <dbReference type="Proteomes" id="UP001152798"/>
    </source>
</evidence>
<evidence type="ECO:0000313" key="1">
    <source>
        <dbReference type="EMBL" id="CAH1391684.1"/>
    </source>
</evidence>
<proteinExistence type="predicted"/>
<sequence length="30" mass="3617">MHKIAIKSFVTFSLYFVHTFQKTFKELLLV</sequence>
<dbReference type="EMBL" id="OV725077">
    <property type="protein sequence ID" value="CAH1391684.1"/>
    <property type="molecule type" value="Genomic_DNA"/>
</dbReference>
<dbReference type="AlphaFoldDB" id="A0A9P0EB50"/>